<dbReference type="AlphaFoldDB" id="A0A6A6EEY1"/>
<keyword evidence="3" id="KW-1185">Reference proteome</keyword>
<accession>A0A6A6EEY1</accession>
<feature type="chain" id="PRO_5025591883" description="Ubiquitin 3 binding protein But2 C-terminal domain-containing protein" evidence="1">
    <location>
        <begin position="20"/>
        <end position="214"/>
    </location>
</feature>
<protein>
    <recommendedName>
        <fullName evidence="4">Ubiquitin 3 binding protein But2 C-terminal domain-containing protein</fullName>
    </recommendedName>
</protein>
<keyword evidence="1" id="KW-0732">Signal</keyword>
<reference evidence="2" key="1">
    <citation type="journal article" date="2020" name="Stud. Mycol.">
        <title>101 Dothideomycetes genomes: a test case for predicting lifestyles and emergence of pathogens.</title>
        <authorList>
            <person name="Haridas S."/>
            <person name="Albert R."/>
            <person name="Binder M."/>
            <person name="Bloem J."/>
            <person name="Labutti K."/>
            <person name="Salamov A."/>
            <person name="Andreopoulos B."/>
            <person name="Baker S."/>
            <person name="Barry K."/>
            <person name="Bills G."/>
            <person name="Bluhm B."/>
            <person name="Cannon C."/>
            <person name="Castanera R."/>
            <person name="Culley D."/>
            <person name="Daum C."/>
            <person name="Ezra D."/>
            <person name="Gonzalez J."/>
            <person name="Henrissat B."/>
            <person name="Kuo A."/>
            <person name="Liang C."/>
            <person name="Lipzen A."/>
            <person name="Lutzoni F."/>
            <person name="Magnuson J."/>
            <person name="Mondo S."/>
            <person name="Nolan M."/>
            <person name="Ohm R."/>
            <person name="Pangilinan J."/>
            <person name="Park H.-J."/>
            <person name="Ramirez L."/>
            <person name="Alfaro M."/>
            <person name="Sun H."/>
            <person name="Tritt A."/>
            <person name="Yoshinaga Y."/>
            <person name="Zwiers L.-H."/>
            <person name="Turgeon B."/>
            <person name="Goodwin S."/>
            <person name="Spatafora J."/>
            <person name="Crous P."/>
            <person name="Grigoriev I."/>
        </authorList>
    </citation>
    <scope>NUCLEOTIDE SEQUENCE</scope>
    <source>
        <strain evidence="2">CBS 207.26</strain>
    </source>
</reference>
<name>A0A6A6EEY1_9PEZI</name>
<evidence type="ECO:0000256" key="1">
    <source>
        <dbReference type="SAM" id="SignalP"/>
    </source>
</evidence>
<dbReference type="Proteomes" id="UP000800200">
    <property type="component" value="Unassembled WGS sequence"/>
</dbReference>
<evidence type="ECO:0008006" key="4">
    <source>
        <dbReference type="Google" id="ProtNLM"/>
    </source>
</evidence>
<proteinExistence type="predicted"/>
<dbReference type="OrthoDB" id="3743491at2759"/>
<sequence>MKLVQLFSLALASASTILAAPAPQRDPQKSGPTYYLRVNSPNQPWHHRAIIQIPSTKLLGLENFTVNPSTKPIHVQPIRIPSKEAYALRLPYTGDDLTRTPYIAALQPKSANSTKSAAMKVIYAPTPLEKDVGAVEACPRDAQCVSDAWGVAEVGKEGGEGRGLRFEGWKGKWVAVKDAVPEGWHVYWRGEEEEDGKVGYDVEVEVVPAVEGGY</sequence>
<evidence type="ECO:0000313" key="2">
    <source>
        <dbReference type="EMBL" id="KAF2188710.1"/>
    </source>
</evidence>
<feature type="signal peptide" evidence="1">
    <location>
        <begin position="1"/>
        <end position="19"/>
    </location>
</feature>
<gene>
    <name evidence="2" type="ORF">K469DRAFT_85383</name>
</gene>
<evidence type="ECO:0000313" key="3">
    <source>
        <dbReference type="Proteomes" id="UP000800200"/>
    </source>
</evidence>
<dbReference type="EMBL" id="ML994623">
    <property type="protein sequence ID" value="KAF2188710.1"/>
    <property type="molecule type" value="Genomic_DNA"/>
</dbReference>
<organism evidence="2 3">
    <name type="scientific">Zopfia rhizophila CBS 207.26</name>
    <dbReference type="NCBI Taxonomy" id="1314779"/>
    <lineage>
        <taxon>Eukaryota</taxon>
        <taxon>Fungi</taxon>
        <taxon>Dikarya</taxon>
        <taxon>Ascomycota</taxon>
        <taxon>Pezizomycotina</taxon>
        <taxon>Dothideomycetes</taxon>
        <taxon>Dothideomycetes incertae sedis</taxon>
        <taxon>Zopfiaceae</taxon>
        <taxon>Zopfia</taxon>
    </lineage>
</organism>